<dbReference type="AlphaFoldDB" id="A0A6I4V1L5"/>
<dbReference type="PANTHER" id="PTHR24321">
    <property type="entry name" value="DEHYDROGENASES, SHORT CHAIN"/>
    <property type="match status" value="1"/>
</dbReference>
<dbReference type="InterPro" id="IPR036291">
    <property type="entry name" value="NAD(P)-bd_dom_sf"/>
</dbReference>
<evidence type="ECO:0000313" key="4">
    <source>
        <dbReference type="Proteomes" id="UP000471435"/>
    </source>
</evidence>
<dbReference type="PRINTS" id="PR00080">
    <property type="entry name" value="SDRFAMILY"/>
</dbReference>
<keyword evidence="4" id="KW-1185">Reference proteome</keyword>
<dbReference type="GO" id="GO:0016491">
    <property type="term" value="F:oxidoreductase activity"/>
    <property type="evidence" value="ECO:0007669"/>
    <property type="project" value="UniProtKB-KW"/>
</dbReference>
<dbReference type="PANTHER" id="PTHR24321:SF8">
    <property type="entry name" value="ESTRADIOL 17-BETA-DEHYDROGENASE 8-RELATED"/>
    <property type="match status" value="1"/>
</dbReference>
<sequence length="257" mass="27492">MSTTNNTIVITGGGAGIGRGTAVHFLDLGWRVCTLDKDDDALAELRDQFAGDELLAIECDVGHEHAVAAAFGQISEWLGQSPLTVLVNNAAIADPYCGPMEELTLEKWQGWIDASLTSTFLCSRAAIPLLRRGKQGSIINMSSTRAVQSEPDTFAYAASKGGVSALTHSMAVSLGPDIRVNAVLPGWIETGPWQKKADRSFPDHREIDKEQHPVGRVGEVSDIARTVEWLVGEGAGFVTGQQIVVDGGMTRKMIYAG</sequence>
<keyword evidence="2" id="KW-0560">Oxidoreductase</keyword>
<reference evidence="3 4" key="1">
    <citation type="submission" date="2019-12" db="EMBL/GenBank/DDBJ databases">
        <title>Genomic-based taxomic classification of the family Erythrobacteraceae.</title>
        <authorList>
            <person name="Xu L."/>
        </authorList>
    </citation>
    <scope>NUCLEOTIDE SEQUENCE [LARGE SCALE GENOMIC DNA]</scope>
    <source>
        <strain evidence="3 4">SW-109</strain>
    </source>
</reference>
<dbReference type="PROSITE" id="PS00061">
    <property type="entry name" value="ADH_SHORT"/>
    <property type="match status" value="1"/>
</dbReference>
<dbReference type="InterPro" id="IPR002347">
    <property type="entry name" value="SDR_fam"/>
</dbReference>
<evidence type="ECO:0000313" key="3">
    <source>
        <dbReference type="EMBL" id="MXP48037.1"/>
    </source>
</evidence>
<accession>A0A6I4V1L5</accession>
<dbReference type="Proteomes" id="UP000471435">
    <property type="component" value="Unassembled WGS sequence"/>
</dbReference>
<gene>
    <name evidence="3" type="ORF">GRI43_11640</name>
</gene>
<comment type="similarity">
    <text evidence="1">Belongs to the short-chain dehydrogenases/reductases (SDR) family.</text>
</comment>
<dbReference type="FunFam" id="3.40.50.720:FF:000084">
    <property type="entry name" value="Short-chain dehydrogenase reductase"/>
    <property type="match status" value="1"/>
</dbReference>
<dbReference type="RefSeq" id="WP_160731263.1">
    <property type="nucleotide sequence ID" value="NZ_WTYP01000002.1"/>
</dbReference>
<evidence type="ECO:0000256" key="1">
    <source>
        <dbReference type="ARBA" id="ARBA00006484"/>
    </source>
</evidence>
<name>A0A6I4V1L5_9SPHN</name>
<dbReference type="EMBL" id="WTYP01000002">
    <property type="protein sequence ID" value="MXP48037.1"/>
    <property type="molecule type" value="Genomic_DNA"/>
</dbReference>
<proteinExistence type="inferred from homology"/>
<dbReference type="InterPro" id="IPR020904">
    <property type="entry name" value="Sc_DH/Rdtase_CS"/>
</dbReference>
<organism evidence="3 4">
    <name type="scientific">Pontixanthobacter luteolus</name>
    <dbReference type="NCBI Taxonomy" id="295089"/>
    <lineage>
        <taxon>Bacteria</taxon>
        <taxon>Pseudomonadati</taxon>
        <taxon>Pseudomonadota</taxon>
        <taxon>Alphaproteobacteria</taxon>
        <taxon>Sphingomonadales</taxon>
        <taxon>Erythrobacteraceae</taxon>
        <taxon>Pontixanthobacter</taxon>
    </lineage>
</organism>
<comment type="caution">
    <text evidence="3">The sequence shown here is derived from an EMBL/GenBank/DDBJ whole genome shotgun (WGS) entry which is preliminary data.</text>
</comment>
<dbReference type="Pfam" id="PF13561">
    <property type="entry name" value="adh_short_C2"/>
    <property type="match status" value="1"/>
</dbReference>
<protein>
    <submittedName>
        <fullName evidence="3">SDR family oxidoreductase</fullName>
    </submittedName>
</protein>
<dbReference type="SUPFAM" id="SSF51735">
    <property type="entry name" value="NAD(P)-binding Rossmann-fold domains"/>
    <property type="match status" value="1"/>
</dbReference>
<evidence type="ECO:0000256" key="2">
    <source>
        <dbReference type="ARBA" id="ARBA00023002"/>
    </source>
</evidence>
<dbReference type="Gene3D" id="3.40.50.720">
    <property type="entry name" value="NAD(P)-binding Rossmann-like Domain"/>
    <property type="match status" value="1"/>
</dbReference>
<dbReference type="OrthoDB" id="7432199at2"/>
<dbReference type="PRINTS" id="PR00081">
    <property type="entry name" value="GDHRDH"/>
</dbReference>